<keyword evidence="1" id="KW-0472">Membrane</keyword>
<dbReference type="HOGENOM" id="CLU_1222310_0_0_1"/>
<dbReference type="PANTHER" id="PTHR11161">
    <property type="entry name" value="O-ACYLTRANSFERASE"/>
    <property type="match status" value="1"/>
</dbReference>
<dbReference type="EMBL" id="CAQQ02118879">
    <property type="status" value="NOT_ANNOTATED_CDS"/>
    <property type="molecule type" value="Genomic_DNA"/>
</dbReference>
<evidence type="ECO:0000313" key="2">
    <source>
        <dbReference type="EnsemblMetazoa" id="MESCA002418-PA"/>
    </source>
</evidence>
<protein>
    <recommendedName>
        <fullName evidence="4">Acyltransferase 3 domain-containing protein</fullName>
    </recommendedName>
</protein>
<evidence type="ECO:0000256" key="1">
    <source>
        <dbReference type="SAM" id="Phobius"/>
    </source>
</evidence>
<dbReference type="OMA" id="WSAGHAY"/>
<dbReference type="InterPro" id="IPR052728">
    <property type="entry name" value="O2_lipid_transport_reg"/>
</dbReference>
<proteinExistence type="predicted"/>
<reference evidence="2" key="2">
    <citation type="submission" date="2015-06" db="UniProtKB">
        <authorList>
            <consortium name="EnsemblMetazoa"/>
        </authorList>
    </citation>
    <scope>IDENTIFICATION</scope>
</reference>
<feature type="transmembrane region" description="Helical" evidence="1">
    <location>
        <begin position="6"/>
        <end position="26"/>
    </location>
</feature>
<name>T1GGA4_MEGSC</name>
<evidence type="ECO:0000313" key="3">
    <source>
        <dbReference type="Proteomes" id="UP000015102"/>
    </source>
</evidence>
<dbReference type="PANTHER" id="PTHR11161:SF0">
    <property type="entry name" value="O-ACYLTRANSFERASE LIKE PROTEIN"/>
    <property type="match status" value="1"/>
</dbReference>
<feature type="transmembrane region" description="Helical" evidence="1">
    <location>
        <begin position="140"/>
        <end position="157"/>
    </location>
</feature>
<reference evidence="3" key="1">
    <citation type="submission" date="2013-02" db="EMBL/GenBank/DDBJ databases">
        <authorList>
            <person name="Hughes D."/>
        </authorList>
    </citation>
    <scope>NUCLEOTIDE SEQUENCE</scope>
    <source>
        <strain>Durham</strain>
        <strain evidence="3">NC isolate 2 -- Noor lab</strain>
    </source>
</reference>
<feature type="transmembrane region" description="Helical" evidence="1">
    <location>
        <begin position="33"/>
        <end position="53"/>
    </location>
</feature>
<dbReference type="Proteomes" id="UP000015102">
    <property type="component" value="Unassembled WGS sequence"/>
</dbReference>
<accession>T1GGA4</accession>
<feature type="transmembrane region" description="Helical" evidence="1">
    <location>
        <begin position="169"/>
        <end position="190"/>
    </location>
</feature>
<feature type="transmembrane region" description="Helical" evidence="1">
    <location>
        <begin position="102"/>
        <end position="119"/>
    </location>
</feature>
<dbReference type="EMBL" id="CAQQ02118880">
    <property type="status" value="NOT_ANNOTATED_CDS"/>
    <property type="molecule type" value="Genomic_DNA"/>
</dbReference>
<sequence length="227" mass="26172">CLAHSWYLAVDTQLYLVSPILLFSLWKWGNKMLVTPLIMSLTSIVYIFITFYTEGFQEIGNLSYGLRLIKIYYPTHTRLSSWMIEYETTITIAVTYEVFSRILWSFSIGWIVFACQFGYGGPINSILSAKIWTPLSRLTYSMYLLHFVVQIIIFGSSKTEISGSNFDAILMFWSSFGIILTSSLFFVLAFESPIIALEKLIFNTKNGNSEDTEILELGKYNQKELYF</sequence>
<keyword evidence="1" id="KW-1133">Transmembrane helix</keyword>
<organism evidence="2 3">
    <name type="scientific">Megaselia scalaris</name>
    <name type="common">Humpbacked fly</name>
    <name type="synonym">Phora scalaris</name>
    <dbReference type="NCBI Taxonomy" id="36166"/>
    <lineage>
        <taxon>Eukaryota</taxon>
        <taxon>Metazoa</taxon>
        <taxon>Ecdysozoa</taxon>
        <taxon>Arthropoda</taxon>
        <taxon>Hexapoda</taxon>
        <taxon>Insecta</taxon>
        <taxon>Pterygota</taxon>
        <taxon>Neoptera</taxon>
        <taxon>Endopterygota</taxon>
        <taxon>Diptera</taxon>
        <taxon>Brachycera</taxon>
        <taxon>Muscomorpha</taxon>
        <taxon>Platypezoidea</taxon>
        <taxon>Phoridae</taxon>
        <taxon>Megaseliini</taxon>
        <taxon>Megaselia</taxon>
    </lineage>
</organism>
<dbReference type="STRING" id="36166.T1GGA4"/>
<evidence type="ECO:0008006" key="4">
    <source>
        <dbReference type="Google" id="ProtNLM"/>
    </source>
</evidence>
<dbReference type="EnsemblMetazoa" id="MESCA002418-RA">
    <property type="protein sequence ID" value="MESCA002418-PA"/>
    <property type="gene ID" value="MESCA002418"/>
</dbReference>
<keyword evidence="3" id="KW-1185">Reference proteome</keyword>
<dbReference type="AlphaFoldDB" id="T1GGA4"/>
<keyword evidence="1" id="KW-0812">Transmembrane</keyword>